<comment type="function">
    <text evidence="9">Part of the twin-arginine translocation (Tat) system that transports large folded proteins containing a characteristic twin-arginine motif in their signal peptide across membranes. TatA could form the protein-conducting channel of the Tat system.</text>
</comment>
<name>A0A3N0DX64_9ACTN</name>
<evidence type="ECO:0000256" key="7">
    <source>
        <dbReference type="ARBA" id="ARBA00023010"/>
    </source>
</evidence>
<dbReference type="OrthoDB" id="5245163at2"/>
<keyword evidence="7 9" id="KW-0811">Translocation</keyword>
<keyword evidence="5 9" id="KW-0653">Protein transport</keyword>
<keyword evidence="8 9" id="KW-0472">Membrane</keyword>
<dbReference type="PANTHER" id="PTHR42982">
    <property type="entry name" value="SEC-INDEPENDENT PROTEIN TRANSLOCASE PROTEIN TATA"/>
    <property type="match status" value="1"/>
</dbReference>
<comment type="subcellular location">
    <subcellularLocation>
        <location evidence="1 9">Cell membrane</location>
        <topology evidence="1 9">Single-pass membrane protein</topology>
    </subcellularLocation>
</comment>
<protein>
    <recommendedName>
        <fullName evidence="9">Sec-independent protein translocase protein TatA</fullName>
    </recommendedName>
</protein>
<keyword evidence="2 9" id="KW-0813">Transport</keyword>
<evidence type="ECO:0000256" key="3">
    <source>
        <dbReference type="ARBA" id="ARBA00022475"/>
    </source>
</evidence>
<dbReference type="HAMAP" id="MF_00236">
    <property type="entry name" value="TatA_E"/>
    <property type="match status" value="1"/>
</dbReference>
<dbReference type="PANTHER" id="PTHR42982:SF8">
    <property type="entry name" value="SEC-INDEPENDENT PROTEIN TRANSLOCASE PROTEIN TATA"/>
    <property type="match status" value="1"/>
</dbReference>
<comment type="caution">
    <text evidence="10">The sequence shown here is derived from an EMBL/GenBank/DDBJ whole genome shotgun (WGS) entry which is preliminary data.</text>
</comment>
<sequence>MRDIGAPELMIVLVVCVLMFGSKKLPDLARGSGRALRIFRSEVRDTADDVESPPLSPSPGLIDAEFLK</sequence>
<comment type="similarity">
    <text evidence="9">Belongs to the TatA/E family.</text>
</comment>
<gene>
    <name evidence="9 10" type="primary">tatA</name>
    <name evidence="10" type="ORF">EFL95_15050</name>
</gene>
<evidence type="ECO:0000256" key="6">
    <source>
        <dbReference type="ARBA" id="ARBA00022989"/>
    </source>
</evidence>
<dbReference type="InterPro" id="IPR006312">
    <property type="entry name" value="TatA/E"/>
</dbReference>
<comment type="subunit">
    <text evidence="9">The Tat system comprises two distinct complexes: a TatABC complex, containing multiple copies of TatA, TatB and TatC subunits, and a separate TatA complex, containing only TatA subunits. Substrates initially bind to the TatABC complex, which probably triggers association of the separate TatA complex to form the active translocon.</text>
</comment>
<dbReference type="Gene3D" id="1.20.5.3310">
    <property type="match status" value="1"/>
</dbReference>
<keyword evidence="4 9" id="KW-0812">Transmembrane</keyword>
<evidence type="ECO:0000256" key="1">
    <source>
        <dbReference type="ARBA" id="ARBA00004162"/>
    </source>
</evidence>
<evidence type="ECO:0000313" key="10">
    <source>
        <dbReference type="EMBL" id="RNL80212.1"/>
    </source>
</evidence>
<reference evidence="10 11" key="1">
    <citation type="submission" date="2018-11" db="EMBL/GenBank/DDBJ databases">
        <authorList>
            <person name="Li F."/>
        </authorList>
    </citation>
    <scope>NUCLEOTIDE SEQUENCE [LARGE SCALE GENOMIC DNA]</scope>
    <source>
        <strain evidence="10 11">KIS18-7</strain>
    </source>
</reference>
<evidence type="ECO:0000313" key="11">
    <source>
        <dbReference type="Proteomes" id="UP000277094"/>
    </source>
</evidence>
<dbReference type="Proteomes" id="UP000277094">
    <property type="component" value="Unassembled WGS sequence"/>
</dbReference>
<accession>A0A3N0DX64</accession>
<dbReference type="GO" id="GO:0043953">
    <property type="term" value="P:protein transport by the Tat complex"/>
    <property type="evidence" value="ECO:0007669"/>
    <property type="project" value="UniProtKB-UniRule"/>
</dbReference>
<dbReference type="InterPro" id="IPR003369">
    <property type="entry name" value="TatA/B/E"/>
</dbReference>
<evidence type="ECO:0000256" key="4">
    <source>
        <dbReference type="ARBA" id="ARBA00022692"/>
    </source>
</evidence>
<dbReference type="GO" id="GO:0008320">
    <property type="term" value="F:protein transmembrane transporter activity"/>
    <property type="evidence" value="ECO:0007669"/>
    <property type="project" value="UniProtKB-UniRule"/>
</dbReference>
<organism evidence="10 11">
    <name type="scientific">Nocardioides marmorisolisilvae</name>
    <dbReference type="NCBI Taxonomy" id="1542737"/>
    <lineage>
        <taxon>Bacteria</taxon>
        <taxon>Bacillati</taxon>
        <taxon>Actinomycetota</taxon>
        <taxon>Actinomycetes</taxon>
        <taxon>Propionibacteriales</taxon>
        <taxon>Nocardioidaceae</taxon>
        <taxon>Nocardioides</taxon>
    </lineage>
</organism>
<proteinExistence type="inferred from homology"/>
<keyword evidence="11" id="KW-1185">Reference proteome</keyword>
<dbReference type="NCBIfam" id="TIGR01411">
    <property type="entry name" value="tatAE"/>
    <property type="match status" value="1"/>
</dbReference>
<dbReference type="EMBL" id="RJSG01000002">
    <property type="protein sequence ID" value="RNL80212.1"/>
    <property type="molecule type" value="Genomic_DNA"/>
</dbReference>
<evidence type="ECO:0000256" key="2">
    <source>
        <dbReference type="ARBA" id="ARBA00022448"/>
    </source>
</evidence>
<evidence type="ECO:0000256" key="9">
    <source>
        <dbReference type="HAMAP-Rule" id="MF_00236"/>
    </source>
</evidence>
<keyword evidence="6 9" id="KW-1133">Transmembrane helix</keyword>
<evidence type="ECO:0000256" key="8">
    <source>
        <dbReference type="ARBA" id="ARBA00023136"/>
    </source>
</evidence>
<dbReference type="GO" id="GO:0033281">
    <property type="term" value="C:TAT protein transport complex"/>
    <property type="evidence" value="ECO:0007669"/>
    <property type="project" value="UniProtKB-UniRule"/>
</dbReference>
<evidence type="ECO:0000256" key="5">
    <source>
        <dbReference type="ARBA" id="ARBA00022927"/>
    </source>
</evidence>
<dbReference type="Pfam" id="PF02416">
    <property type="entry name" value="TatA_B_E"/>
    <property type="match status" value="1"/>
</dbReference>
<dbReference type="AlphaFoldDB" id="A0A3N0DX64"/>
<keyword evidence="3 9" id="KW-1003">Cell membrane</keyword>